<dbReference type="AlphaFoldDB" id="D8PD09"/>
<dbReference type="Pfam" id="PF00571">
    <property type="entry name" value="CBS"/>
    <property type="match status" value="2"/>
</dbReference>
<protein>
    <recommendedName>
        <fullName evidence="3">CBS domain-containing protein</fullName>
    </recommendedName>
</protein>
<dbReference type="STRING" id="330214.NIDE1368"/>
<dbReference type="InterPro" id="IPR000644">
    <property type="entry name" value="CBS_dom"/>
</dbReference>
<evidence type="ECO:0000313" key="4">
    <source>
        <dbReference type="EMBL" id="CBK41118.1"/>
    </source>
</evidence>
<evidence type="ECO:0000256" key="1">
    <source>
        <dbReference type="ARBA" id="ARBA00023122"/>
    </source>
</evidence>
<dbReference type="eggNOG" id="COG2905">
    <property type="taxonomic scope" value="Bacteria"/>
</dbReference>
<feature type="domain" description="CBS" evidence="3">
    <location>
        <begin position="203"/>
        <end position="258"/>
    </location>
</feature>
<sequence>MAKRVKSSQEPADLLSRHIEQIQATLVAIQPFLSRRKATASLDGFDEQTEEVLSETFGGASEELEAYQYAKLGEAAILPEEAQEAGTHNVDRESLHQRKQVLESCLAQLELRKATRAGRDWRRTLGERIDGHTVAEFMSAEVRSVHKKASIKEAGRLLQKWRIGSLLVDDGSRYIGIITDTDLSRKAVAKGLDPNTTTVLSCMSKSVVTIEDSEPLMEALSLMKKEGIRHLPVTEDGTIIGVLSVGDLLRAYQKVLEL</sequence>
<gene>
    <name evidence="4" type="ORF">NIDE1368</name>
</gene>
<dbReference type="OrthoDB" id="9802114at2"/>
<dbReference type="EMBL" id="FP929003">
    <property type="protein sequence ID" value="CBK41118.1"/>
    <property type="molecule type" value="Genomic_DNA"/>
</dbReference>
<dbReference type="HOGENOM" id="CLU_1084573_0_0_0"/>
<accession>D8PD09</accession>
<organism evidence="4 5">
    <name type="scientific">Nitrospira defluvii</name>
    <dbReference type="NCBI Taxonomy" id="330214"/>
    <lineage>
        <taxon>Bacteria</taxon>
        <taxon>Pseudomonadati</taxon>
        <taxon>Nitrospirota</taxon>
        <taxon>Nitrospiria</taxon>
        <taxon>Nitrospirales</taxon>
        <taxon>Nitrospiraceae</taxon>
        <taxon>Nitrospira</taxon>
    </lineage>
</organism>
<keyword evidence="1 2" id="KW-0129">CBS domain</keyword>
<evidence type="ECO:0000259" key="3">
    <source>
        <dbReference type="PROSITE" id="PS51371"/>
    </source>
</evidence>
<evidence type="ECO:0000313" key="5">
    <source>
        <dbReference type="Proteomes" id="UP000001660"/>
    </source>
</evidence>
<feature type="domain" description="CBS" evidence="3">
    <location>
        <begin position="138"/>
        <end position="194"/>
    </location>
</feature>
<name>D8PD09_9BACT</name>
<dbReference type="PROSITE" id="PS51371">
    <property type="entry name" value="CBS"/>
    <property type="match status" value="2"/>
</dbReference>
<dbReference type="PANTHER" id="PTHR43080">
    <property type="entry name" value="CBS DOMAIN-CONTAINING PROTEIN CBSX3, MITOCHONDRIAL"/>
    <property type="match status" value="1"/>
</dbReference>
<dbReference type="Proteomes" id="UP000001660">
    <property type="component" value="Chromosome"/>
</dbReference>
<dbReference type="SUPFAM" id="SSF54631">
    <property type="entry name" value="CBS-domain pair"/>
    <property type="match status" value="1"/>
</dbReference>
<dbReference type="SMART" id="SM00116">
    <property type="entry name" value="CBS"/>
    <property type="match status" value="2"/>
</dbReference>
<dbReference type="KEGG" id="nde:NIDE1368"/>
<dbReference type="InterPro" id="IPR051257">
    <property type="entry name" value="Diverse_CBS-Domain"/>
</dbReference>
<keyword evidence="5" id="KW-1185">Reference proteome</keyword>
<evidence type="ECO:0000256" key="2">
    <source>
        <dbReference type="PROSITE-ProRule" id="PRU00703"/>
    </source>
</evidence>
<proteinExistence type="predicted"/>
<dbReference type="PANTHER" id="PTHR43080:SF2">
    <property type="entry name" value="CBS DOMAIN-CONTAINING PROTEIN"/>
    <property type="match status" value="1"/>
</dbReference>
<dbReference type="InterPro" id="IPR046342">
    <property type="entry name" value="CBS_dom_sf"/>
</dbReference>
<reference evidence="4 5" key="1">
    <citation type="journal article" date="2010" name="Proc. Natl. Acad. Sci. U.S.A.">
        <title>A Nitrospira metagenome illuminates the physiology and evolution of globally important nitrite-oxidizing bacteria.</title>
        <authorList>
            <person name="Lucker S."/>
            <person name="Wagner M."/>
            <person name="Maixner F."/>
            <person name="Pelletier E."/>
            <person name="Koch H."/>
            <person name="Vacherie B."/>
            <person name="Rattei T."/>
            <person name="Sinninghe Damste J."/>
            <person name="Spieck E."/>
            <person name="Le Paslier D."/>
            <person name="Daims H."/>
        </authorList>
    </citation>
    <scope>NUCLEOTIDE SEQUENCE [LARGE SCALE GENOMIC DNA]</scope>
</reference>
<dbReference type="Gene3D" id="3.10.580.10">
    <property type="entry name" value="CBS-domain"/>
    <property type="match status" value="1"/>
</dbReference>